<evidence type="ECO:0000313" key="1">
    <source>
        <dbReference type="EMBL" id="MCG2622523.1"/>
    </source>
</evidence>
<dbReference type="EMBL" id="JAKLTQ010000007">
    <property type="protein sequence ID" value="MCG2622523.1"/>
    <property type="molecule type" value="Genomic_DNA"/>
</dbReference>
<protein>
    <submittedName>
        <fullName evidence="1">Uncharacterized protein</fullName>
    </submittedName>
</protein>
<dbReference type="Proteomes" id="UP001165368">
    <property type="component" value="Unassembled WGS sequence"/>
</dbReference>
<evidence type="ECO:0000313" key="2">
    <source>
        <dbReference type="Proteomes" id="UP001165368"/>
    </source>
</evidence>
<name>A0ABS9L775_9MICC</name>
<gene>
    <name evidence="1" type="ORF">LVY72_11425</name>
</gene>
<dbReference type="RefSeq" id="WP_237820913.1">
    <property type="nucleotide sequence ID" value="NZ_JAKLTQ010000007.1"/>
</dbReference>
<proteinExistence type="predicted"/>
<keyword evidence="2" id="KW-1185">Reference proteome</keyword>
<accession>A0ABS9L775</accession>
<organism evidence="1 2">
    <name type="scientific">Arthrobacter hankyongi</name>
    <dbReference type="NCBI Taxonomy" id="2904801"/>
    <lineage>
        <taxon>Bacteria</taxon>
        <taxon>Bacillati</taxon>
        <taxon>Actinomycetota</taxon>
        <taxon>Actinomycetes</taxon>
        <taxon>Micrococcales</taxon>
        <taxon>Micrococcaceae</taxon>
        <taxon>Arthrobacter</taxon>
    </lineage>
</organism>
<reference evidence="1" key="1">
    <citation type="submission" date="2022-01" db="EMBL/GenBank/DDBJ databases">
        <authorList>
            <person name="Jo J.-H."/>
            <person name="Im W.-T."/>
        </authorList>
    </citation>
    <scope>NUCLEOTIDE SEQUENCE</scope>
    <source>
        <strain evidence="1">I2-34</strain>
    </source>
</reference>
<sequence>MDERNVAAVLALRDAVIERSEAERHLSRAVAQARAAGLPWSTIGTFLGTSGEAARQRYGKAAV</sequence>
<comment type="caution">
    <text evidence="1">The sequence shown here is derived from an EMBL/GenBank/DDBJ whole genome shotgun (WGS) entry which is preliminary data.</text>
</comment>